<keyword evidence="5 9" id="KW-0472">Membrane</keyword>
<organism evidence="10 11">
    <name type="scientific">Meloidogyne hapla</name>
    <name type="common">Root-knot nematode worm</name>
    <dbReference type="NCBI Taxonomy" id="6305"/>
    <lineage>
        <taxon>Eukaryota</taxon>
        <taxon>Metazoa</taxon>
        <taxon>Ecdysozoa</taxon>
        <taxon>Nematoda</taxon>
        <taxon>Chromadorea</taxon>
        <taxon>Rhabditida</taxon>
        <taxon>Tylenchina</taxon>
        <taxon>Tylenchomorpha</taxon>
        <taxon>Tylenchoidea</taxon>
        <taxon>Meloidogynidae</taxon>
        <taxon>Meloidogyninae</taxon>
        <taxon>Meloidogyne</taxon>
    </lineage>
</organism>
<dbReference type="InterPro" id="IPR012506">
    <property type="entry name" value="TMEM86B-like"/>
</dbReference>
<evidence type="ECO:0000256" key="7">
    <source>
        <dbReference type="ARBA" id="ARBA00049458"/>
    </source>
</evidence>
<dbReference type="Proteomes" id="UP000095281">
    <property type="component" value="Unplaced"/>
</dbReference>
<feature type="transmembrane region" description="Helical" evidence="9">
    <location>
        <begin position="36"/>
        <end position="54"/>
    </location>
</feature>
<evidence type="ECO:0000256" key="5">
    <source>
        <dbReference type="ARBA" id="ARBA00023136"/>
    </source>
</evidence>
<protein>
    <recommendedName>
        <fullName evidence="6">lysoplasmalogenase</fullName>
        <ecNumber evidence="6">3.3.2.2</ecNumber>
    </recommendedName>
</protein>
<sequence>MPSLPNAHLLGIYILLIVFFYDNTNGFNAEENRIRYSILKLLPLLFLAFAVHFGNDSSQLKIKEENLLATAKISEKFSNKKHFLSAALFSAALGDFLISALPNPHLAFSAGAVAFGFCHIFYMFEYFPRIKRILLKIAIPFYLYTLTICYYFLLPEITRHPFVISTLIVYGGVLSTAIIASSSLALETRKMKDVLRFIGYIFFFISDSLLLLEYAGIEPANEIIVLSTYYISQYAIMESSLVVGFE</sequence>
<dbReference type="WBParaSite" id="MhA1_Contig100.frz3.gene7">
    <property type="protein sequence ID" value="MhA1_Contig100.frz3.gene7"/>
    <property type="gene ID" value="MhA1_Contig100.frz3.gene7"/>
</dbReference>
<feature type="transmembrane region" description="Helical" evidence="9">
    <location>
        <begin position="223"/>
        <end position="245"/>
    </location>
</feature>
<dbReference type="Pfam" id="PF07947">
    <property type="entry name" value="YhhN"/>
    <property type="match status" value="1"/>
</dbReference>
<dbReference type="GO" id="GO:0047408">
    <property type="term" value="F:alkenylglycerophosphocholine hydrolase activity"/>
    <property type="evidence" value="ECO:0007669"/>
    <property type="project" value="UniProtKB-EC"/>
</dbReference>
<accession>A0A1I8AX21</accession>
<reference evidence="11" key="1">
    <citation type="submission" date="2016-11" db="UniProtKB">
        <authorList>
            <consortium name="WormBaseParasite"/>
        </authorList>
    </citation>
    <scope>IDENTIFICATION</scope>
</reference>
<dbReference type="EC" id="3.3.2.2" evidence="6"/>
<evidence type="ECO:0000256" key="2">
    <source>
        <dbReference type="ARBA" id="ARBA00007375"/>
    </source>
</evidence>
<evidence type="ECO:0000256" key="1">
    <source>
        <dbReference type="ARBA" id="ARBA00004141"/>
    </source>
</evidence>
<comment type="catalytic activity">
    <reaction evidence="8">
        <text>a 1-O-(1Z-alkenyl)-sn-glycero-3-phosphocholine + H2O = a 2,3-saturated aldehyde + sn-glycerol 3-phosphocholine</text>
        <dbReference type="Rhea" id="RHEA:22544"/>
        <dbReference type="ChEBI" id="CHEBI:15377"/>
        <dbReference type="ChEBI" id="CHEBI:16870"/>
        <dbReference type="ChEBI" id="CHEBI:73359"/>
        <dbReference type="ChEBI" id="CHEBI:77287"/>
        <dbReference type="EC" id="3.3.2.2"/>
    </reaction>
</comment>
<feature type="transmembrane region" description="Helical" evidence="9">
    <location>
        <begin position="197"/>
        <end position="217"/>
    </location>
</feature>
<evidence type="ECO:0000313" key="11">
    <source>
        <dbReference type="WBParaSite" id="MhA1_Contig100.frz3.gene7"/>
    </source>
</evidence>
<dbReference type="AlphaFoldDB" id="A0A1I8AX21"/>
<keyword evidence="4 9" id="KW-1133">Transmembrane helix</keyword>
<dbReference type="PANTHER" id="PTHR31885">
    <property type="entry name" value="GH04784P"/>
    <property type="match status" value="1"/>
</dbReference>
<comment type="catalytic activity">
    <reaction evidence="7">
        <text>a 1-O-(1Z-alkenyl)-sn-glycero-3-phosphoethanolamine + H2O = a 2,3-saturated aldehyde + sn-glycero-3-phosphoethanolamine</text>
        <dbReference type="Rhea" id="RHEA:16905"/>
        <dbReference type="ChEBI" id="CHEBI:15377"/>
        <dbReference type="ChEBI" id="CHEBI:73359"/>
        <dbReference type="ChEBI" id="CHEBI:77288"/>
        <dbReference type="ChEBI" id="CHEBI:143890"/>
        <dbReference type="EC" id="3.3.2.2"/>
    </reaction>
</comment>
<proteinExistence type="inferred from homology"/>
<name>A0A1I8AX21_MELHA</name>
<feature type="transmembrane region" description="Helical" evidence="9">
    <location>
        <begin position="133"/>
        <end position="154"/>
    </location>
</feature>
<dbReference type="PANTHER" id="PTHR31885:SF6">
    <property type="entry name" value="GH04784P"/>
    <property type="match status" value="1"/>
</dbReference>
<evidence type="ECO:0000256" key="4">
    <source>
        <dbReference type="ARBA" id="ARBA00022989"/>
    </source>
</evidence>
<comment type="subcellular location">
    <subcellularLocation>
        <location evidence="1">Membrane</location>
        <topology evidence="1">Multi-pass membrane protein</topology>
    </subcellularLocation>
</comment>
<evidence type="ECO:0000256" key="8">
    <source>
        <dbReference type="ARBA" id="ARBA00049560"/>
    </source>
</evidence>
<evidence type="ECO:0000313" key="10">
    <source>
        <dbReference type="Proteomes" id="UP000095281"/>
    </source>
</evidence>
<feature type="transmembrane region" description="Helical" evidence="9">
    <location>
        <begin position="7"/>
        <end position="24"/>
    </location>
</feature>
<evidence type="ECO:0000256" key="9">
    <source>
        <dbReference type="SAM" id="Phobius"/>
    </source>
</evidence>
<feature type="transmembrane region" description="Helical" evidence="9">
    <location>
        <begin position="160"/>
        <end position="185"/>
    </location>
</feature>
<keyword evidence="10" id="KW-1185">Reference proteome</keyword>
<comment type="similarity">
    <text evidence="2">Belongs to the TMEM86 family.</text>
</comment>
<evidence type="ECO:0000256" key="6">
    <source>
        <dbReference type="ARBA" id="ARBA00035673"/>
    </source>
</evidence>
<evidence type="ECO:0000256" key="3">
    <source>
        <dbReference type="ARBA" id="ARBA00022692"/>
    </source>
</evidence>
<feature type="transmembrane region" description="Helical" evidence="9">
    <location>
        <begin position="106"/>
        <end position="124"/>
    </location>
</feature>
<keyword evidence="3 9" id="KW-0812">Transmembrane</keyword>
<dbReference type="GO" id="GO:0016020">
    <property type="term" value="C:membrane"/>
    <property type="evidence" value="ECO:0007669"/>
    <property type="project" value="UniProtKB-SubCell"/>
</dbReference>